<gene>
    <name evidence="3" type="ORF">CRU78_04235</name>
</gene>
<keyword evidence="1" id="KW-0812">Transmembrane</keyword>
<keyword evidence="1" id="KW-0472">Membrane</keyword>
<feature type="transmembrane region" description="Helical" evidence="1">
    <location>
        <begin position="258"/>
        <end position="276"/>
    </location>
</feature>
<keyword evidence="1" id="KW-1133">Transmembrane helix</keyword>
<dbReference type="PANTHER" id="PTHR22550">
    <property type="entry name" value="SPORE GERMINATION PROTEIN"/>
    <property type="match status" value="1"/>
</dbReference>
<dbReference type="PROSITE" id="PS50234">
    <property type="entry name" value="VWFA"/>
    <property type="match status" value="1"/>
</dbReference>
<evidence type="ECO:0000259" key="2">
    <source>
        <dbReference type="PROSITE" id="PS50234"/>
    </source>
</evidence>
<dbReference type="InterPro" id="IPR050768">
    <property type="entry name" value="UPF0353/GerABKA_families"/>
</dbReference>
<proteinExistence type="predicted"/>
<accession>A0A6A7RQR4</accession>
<evidence type="ECO:0000313" key="3">
    <source>
        <dbReference type="EMBL" id="MQM29788.1"/>
    </source>
</evidence>
<protein>
    <recommendedName>
        <fullName evidence="2">VWFA domain-containing protein</fullName>
    </recommendedName>
</protein>
<dbReference type="PANTHER" id="PTHR22550:SF14">
    <property type="entry name" value="VWFA DOMAIN-CONTAINING PROTEIN"/>
    <property type="match status" value="1"/>
</dbReference>
<dbReference type="InterPro" id="IPR002035">
    <property type="entry name" value="VWF_A"/>
</dbReference>
<sequence>MASPAPRMVSLALGLCPAVQPAGRIDQGADMTAGEMISDFMHAFHFLRPQWLLALPLLWGLVFWLARRQRRLQDWAALIDPQLLPTLRLAAAGPAARQPWPWLALAWTLAAIALSGPSWQRTQTDAYRAAAAWVIVLDLSPSMAASDLAPNRITRARYALEDILAAARDARVALLVFSDEAYVVTPLTEDVATVKALLPPLLPEILPTVGDRLAPALDQAEKLLDQAGASDRRIVLLSDGFDDPAAAMKSAARIRSRGISLSVVGVGTVAGAPVPAADGQFSLDAQGRPRLARLDVERLRQLAAVGGGQYADLAQLSALTVALQSSTQGPGGERSAQGIALAHWHDGGVWFLPLLLLLAAVLLRRGWL</sequence>
<name>A0A6A7RQR4_9PROT</name>
<organism evidence="3 4">
    <name type="scientific">Candidatus Accumulibacter phosphatis</name>
    <dbReference type="NCBI Taxonomy" id="327160"/>
    <lineage>
        <taxon>Bacteria</taxon>
        <taxon>Pseudomonadati</taxon>
        <taxon>Pseudomonadota</taxon>
        <taxon>Betaproteobacteria</taxon>
        <taxon>Candidatus Accumulibacter</taxon>
    </lineage>
</organism>
<dbReference type="SMART" id="SM00327">
    <property type="entry name" value="VWA"/>
    <property type="match status" value="1"/>
</dbReference>
<dbReference type="SUPFAM" id="SSF53300">
    <property type="entry name" value="vWA-like"/>
    <property type="match status" value="1"/>
</dbReference>
<dbReference type="Proteomes" id="UP000342300">
    <property type="component" value="Unassembled WGS sequence"/>
</dbReference>
<dbReference type="Gene3D" id="3.40.50.410">
    <property type="entry name" value="von Willebrand factor, type A domain"/>
    <property type="match status" value="1"/>
</dbReference>
<dbReference type="EMBL" id="PDHS01000087">
    <property type="protein sequence ID" value="MQM29788.1"/>
    <property type="molecule type" value="Genomic_DNA"/>
</dbReference>
<dbReference type="InterPro" id="IPR036465">
    <property type="entry name" value="vWFA_dom_sf"/>
</dbReference>
<evidence type="ECO:0000313" key="4">
    <source>
        <dbReference type="Proteomes" id="UP000342300"/>
    </source>
</evidence>
<comment type="caution">
    <text evidence="3">The sequence shown here is derived from an EMBL/GenBank/DDBJ whole genome shotgun (WGS) entry which is preliminary data.</text>
</comment>
<reference evidence="3 4" key="1">
    <citation type="submission" date="2017-09" db="EMBL/GenBank/DDBJ databases">
        <title>Metagenomic Analysis Reveals Denitrifying Candidatus Accumulibacter and Flanking Population as a Source of N2O.</title>
        <authorList>
            <person name="Gao H."/>
            <person name="Mao Y."/>
            <person name="Zhao X."/>
            <person name="Liu W.-T."/>
            <person name="Zhang T."/>
            <person name="Wells G."/>
        </authorList>
    </citation>
    <scope>NUCLEOTIDE SEQUENCE [LARGE SCALE GENOMIC DNA]</scope>
    <source>
        <strain evidence="3">CANDO_2_IC</strain>
    </source>
</reference>
<feature type="transmembrane region" description="Helical" evidence="1">
    <location>
        <begin position="347"/>
        <end position="363"/>
    </location>
</feature>
<dbReference type="AlphaFoldDB" id="A0A6A7RQR4"/>
<evidence type="ECO:0000256" key="1">
    <source>
        <dbReference type="SAM" id="Phobius"/>
    </source>
</evidence>
<feature type="transmembrane region" description="Helical" evidence="1">
    <location>
        <begin position="48"/>
        <end position="66"/>
    </location>
</feature>
<dbReference type="Pfam" id="PF13519">
    <property type="entry name" value="VWA_2"/>
    <property type="match status" value="1"/>
</dbReference>
<feature type="domain" description="VWFA" evidence="2">
    <location>
        <begin position="132"/>
        <end position="327"/>
    </location>
</feature>